<dbReference type="AlphaFoldDB" id="A0A914BAF8"/>
<dbReference type="RefSeq" id="XP_038073071.1">
    <property type="nucleotide sequence ID" value="XM_038217143.1"/>
</dbReference>
<name>A0A914BAF8_PATMI</name>
<feature type="region of interest" description="Disordered" evidence="1">
    <location>
        <begin position="23"/>
        <end position="100"/>
    </location>
</feature>
<keyword evidence="3" id="KW-1185">Reference proteome</keyword>
<sequence length="100" mass="11435">MPHMAQFVYDFYWGKIQRLQASRGHQRQMQAELAKPPVSREPRPAKPAGCEQPKPPGIPAEVQAIGETSKPQEEEAMEEGSSNKATKERPGERRIRRWKI</sequence>
<accession>A0A914BAF8</accession>
<protein>
    <submittedName>
        <fullName evidence="2">Uncharacterized protein</fullName>
    </submittedName>
</protein>
<reference evidence="2" key="1">
    <citation type="submission" date="2022-11" db="UniProtKB">
        <authorList>
            <consortium name="EnsemblMetazoa"/>
        </authorList>
    </citation>
    <scope>IDENTIFICATION</scope>
</reference>
<organism evidence="2 3">
    <name type="scientific">Patiria miniata</name>
    <name type="common">Bat star</name>
    <name type="synonym">Asterina miniata</name>
    <dbReference type="NCBI Taxonomy" id="46514"/>
    <lineage>
        <taxon>Eukaryota</taxon>
        <taxon>Metazoa</taxon>
        <taxon>Echinodermata</taxon>
        <taxon>Eleutherozoa</taxon>
        <taxon>Asterozoa</taxon>
        <taxon>Asteroidea</taxon>
        <taxon>Valvatacea</taxon>
        <taxon>Valvatida</taxon>
        <taxon>Asterinidae</taxon>
        <taxon>Patiria</taxon>
    </lineage>
</organism>
<evidence type="ECO:0000313" key="2">
    <source>
        <dbReference type="EnsemblMetazoa" id="XP_038073071.1"/>
    </source>
</evidence>
<evidence type="ECO:0000256" key="1">
    <source>
        <dbReference type="SAM" id="MobiDB-lite"/>
    </source>
</evidence>
<dbReference type="EnsemblMetazoa" id="XM_038217143.1">
    <property type="protein sequence ID" value="XP_038073071.1"/>
    <property type="gene ID" value="LOC119741395"/>
</dbReference>
<proteinExistence type="predicted"/>
<dbReference type="Proteomes" id="UP000887568">
    <property type="component" value="Unplaced"/>
</dbReference>
<evidence type="ECO:0000313" key="3">
    <source>
        <dbReference type="Proteomes" id="UP000887568"/>
    </source>
</evidence>
<dbReference type="GeneID" id="119741395"/>